<feature type="non-terminal residue" evidence="1">
    <location>
        <position position="1"/>
    </location>
</feature>
<dbReference type="Proteomes" id="UP000789375">
    <property type="component" value="Unassembled WGS sequence"/>
</dbReference>
<dbReference type="EMBL" id="CAJVPP010026597">
    <property type="protein sequence ID" value="CAG8754071.1"/>
    <property type="molecule type" value="Genomic_DNA"/>
</dbReference>
<name>A0A9N9IYP7_FUNMO</name>
<comment type="caution">
    <text evidence="1">The sequence shown here is derived from an EMBL/GenBank/DDBJ whole genome shotgun (WGS) entry which is preliminary data.</text>
</comment>
<accession>A0A9N9IYP7</accession>
<organism evidence="1 2">
    <name type="scientific">Funneliformis mosseae</name>
    <name type="common">Endomycorrhizal fungus</name>
    <name type="synonym">Glomus mosseae</name>
    <dbReference type="NCBI Taxonomy" id="27381"/>
    <lineage>
        <taxon>Eukaryota</taxon>
        <taxon>Fungi</taxon>
        <taxon>Fungi incertae sedis</taxon>
        <taxon>Mucoromycota</taxon>
        <taxon>Glomeromycotina</taxon>
        <taxon>Glomeromycetes</taxon>
        <taxon>Glomerales</taxon>
        <taxon>Glomeraceae</taxon>
        <taxon>Funneliformis</taxon>
    </lineage>
</organism>
<evidence type="ECO:0000313" key="2">
    <source>
        <dbReference type="Proteomes" id="UP000789375"/>
    </source>
</evidence>
<keyword evidence="2" id="KW-1185">Reference proteome</keyword>
<protein>
    <submittedName>
        <fullName evidence="1">1789_t:CDS:1</fullName>
    </submittedName>
</protein>
<dbReference type="AlphaFoldDB" id="A0A9N9IYP7"/>
<reference evidence="1" key="1">
    <citation type="submission" date="2021-06" db="EMBL/GenBank/DDBJ databases">
        <authorList>
            <person name="Kallberg Y."/>
            <person name="Tangrot J."/>
            <person name="Rosling A."/>
        </authorList>
    </citation>
    <scope>NUCLEOTIDE SEQUENCE</scope>
    <source>
        <strain evidence="1">87-6 pot B 2015</strain>
    </source>
</reference>
<evidence type="ECO:0000313" key="1">
    <source>
        <dbReference type="EMBL" id="CAG8754071.1"/>
    </source>
</evidence>
<sequence length="55" mass="6222">LLNQQLTSLTQNLPIANKMSMDTDNNIEILIHSNDSNILSARVDQIQELMFTFSS</sequence>
<gene>
    <name evidence="1" type="ORF">FMOSSE_LOCUS16804</name>
</gene>
<proteinExistence type="predicted"/>